<dbReference type="Pfam" id="PF24781">
    <property type="entry name" value="FANCA_helical"/>
    <property type="match status" value="1"/>
</dbReference>
<feature type="domain" description="Fanconi anaemia group A protein helical" evidence="3">
    <location>
        <begin position="517"/>
        <end position="594"/>
    </location>
</feature>
<keyword evidence="5" id="KW-1185">Reference proteome</keyword>
<dbReference type="InterPro" id="IPR055386">
    <property type="entry name" value="FANCA_helical"/>
</dbReference>
<dbReference type="PANTHER" id="PTHR12047:SF2">
    <property type="entry name" value="FANCONI ANEMIA GROUP A PROTEIN"/>
    <property type="match status" value="1"/>
</dbReference>
<evidence type="ECO:0000313" key="6">
    <source>
        <dbReference type="RefSeq" id="XP_032815015.1"/>
    </source>
</evidence>
<dbReference type="Pfam" id="PF03511">
    <property type="entry name" value="FANCA_CTD"/>
    <property type="match status" value="1"/>
</dbReference>
<evidence type="ECO:0000259" key="1">
    <source>
        <dbReference type="Pfam" id="PF03511"/>
    </source>
</evidence>
<feature type="domain" description="Fanconi anaemia group A protein N-terminal" evidence="2">
    <location>
        <begin position="152"/>
        <end position="489"/>
    </location>
</feature>
<dbReference type="RefSeq" id="XP_032815015.1">
    <property type="nucleotide sequence ID" value="XM_032959124.1"/>
</dbReference>
<gene>
    <name evidence="6" type="primary">FANCA</name>
</gene>
<protein>
    <submittedName>
        <fullName evidence="6">Fanconi anemia group A protein isoform X1</fullName>
    </submittedName>
</protein>
<dbReference type="InterPro" id="IPR055387">
    <property type="entry name" value="FANCA_arcN"/>
</dbReference>
<dbReference type="Proteomes" id="UP001318040">
    <property type="component" value="Chromosome 22"/>
</dbReference>
<feature type="domain" description="Fanconi anaemia group A protein arcN subdomain" evidence="4">
    <location>
        <begin position="672"/>
        <end position="843"/>
    </location>
</feature>
<dbReference type="Pfam" id="PF15865">
    <property type="entry name" value="Fanconi_A_N"/>
    <property type="match status" value="1"/>
</dbReference>
<dbReference type="InterPro" id="IPR003516">
    <property type="entry name" value="FANCA"/>
</dbReference>
<dbReference type="GO" id="GO:0043240">
    <property type="term" value="C:Fanconi anaemia nuclear complex"/>
    <property type="evidence" value="ECO:0007669"/>
    <property type="project" value="InterPro"/>
</dbReference>
<dbReference type="CTD" id="2175"/>
<dbReference type="InterPro" id="IPR031729">
    <property type="entry name" value="Fanconi_A_N"/>
</dbReference>
<dbReference type="KEGG" id="pmrn:116945049"/>
<evidence type="ECO:0000259" key="2">
    <source>
        <dbReference type="Pfam" id="PF15865"/>
    </source>
</evidence>
<reference evidence="6" key="1">
    <citation type="submission" date="2025-08" db="UniProtKB">
        <authorList>
            <consortium name="RefSeq"/>
        </authorList>
    </citation>
    <scope>IDENTIFICATION</scope>
    <source>
        <tissue evidence="6">Sperm</tissue>
    </source>
</reference>
<dbReference type="GO" id="GO:0036297">
    <property type="term" value="P:interstrand cross-link repair"/>
    <property type="evidence" value="ECO:0007669"/>
    <property type="project" value="InterPro"/>
</dbReference>
<accession>A0AAJ7WYT4</accession>
<evidence type="ECO:0000259" key="3">
    <source>
        <dbReference type="Pfam" id="PF24781"/>
    </source>
</evidence>
<dbReference type="Pfam" id="PF24783">
    <property type="entry name" value="FANCA_arcN"/>
    <property type="match status" value="1"/>
</dbReference>
<name>A0AAJ7WYT4_PETMA</name>
<sequence length="1468" mass="161533">MDAEQLKRSVRQLVTSHVEVGLLFKEIADLGLSNDILSTDPGRLKAPAVIGCAVSGMQEIVKEQVAVTGLCGDVLAAKLLAAEVLSILGVRKPTRSDMAHTPQDHTKCQALLEPEQRTRLVAVLGACSELLKTTGLSRPHFLHQLQQQQLGCVPLELLWCLHVADVVPLHHSLASWSDDAAAAVRSCVASSLLELLSVVPGGTENPRRETLQGLLVELVRVGYGDAGQETGQQVCVQILDLLLHGCTAELVSGAPPPAPARRLPRLNPWELVALSPSVPLPALRTFCSRHLSLLLSHDPRLKVADAVSRQAEWSFAKMPPFLFDIYRQLMLPFGVEELIPQFESILGTQELNWPAVLSCVSALLACFPKAHVLLQDMLRRLLTQAFCSYEVESLVLALLLARQAALGAAGGFTSYTRWFQSSFGDAKGFHVGSKKSLLFLLKFLSELVPFEPPHYLKIHILNPPFVELKQRAALMEYVSLARTRLVDLKEPIEEMGLYADPVEDRRVQDGSSAHHMEDDVEKTLVAFERTGKIPSSVMEASIFRRPYFLMRFLPALLKTRRLPDDPDVRMVFIEAMRRADKIPSHMFRAYVEACSMAEIQQQHGQQDTLPVGGVPSEPMDVVRQSLESLPSVASLAARSPDTQDAVSHLVLLVDEYLRELHGADPPQELRLGPVAKEHLQLVDLLLNSFCKAVTGVCAMHHDFRLPDWSCRFVLMLAGLSWLHKPLLSRVWALLLKQGQQLSDCHILGLAALLALMHRYCSSFPPVTALPASAATDPAEPLLQAVPFTECVGAALPCSSAVEMLLSLRLCTALLSFSLSGAGAEDTTLSKNFTKKFLFLADRVSFPRKKGTSADGSPSLHLDPFLPQLAKLPHISGVEAACSVLASSSSLQRSLEQHGPRLGFSEWLQMELRVDSERDFLTHTERVPRVHPRGHKSWPGRALGRGEIKSVGFEHQRWKIFTQFLPCPVAHGGCGSSYHVACKLLLSTLLHTHAQPSKAGGRDLSSPCNRSSSCFSEFLCRLQEVAVDVEVPSTSLGDEVPQHWLLEGLRESFQQLDEWQAAGQQQQAESSATPEQETLMHSFVRVLLGLPAETLLTRPSRDDASLRDLFSLTNNELRAFCCEGSILPQSITLHITRGILLKCSRSPHCYEAVASVWLQLLKSSPLLFVSITGWWLQLRPVLSVLCGHSPWKAGLPNELLRLDEAYSCAQQLVQGCVGSTVTADVPGDRAWAWAVALHRVAGMAAAAILRRTSILSVNVLVALFQLTLGDSLSLTLCSRFTEDIWREKLVELNVLALELGRRGVSWVSFFKSEAVESRLDFGRWRNLNSDALLKGAPVIFLSLLEALVGTWLGGSSEPALQPTVTDVDLLVVAVEMHSSLASLFASPQRESTGSLHLSDTSFSGQSTSFILTKLVSCLQFLPLDLIHRSKQLLLRLVPRCPCPARTHETWLTAVDPELRAALDHFSQRS</sequence>
<organism evidence="5 6">
    <name type="scientific">Petromyzon marinus</name>
    <name type="common">Sea lamprey</name>
    <dbReference type="NCBI Taxonomy" id="7757"/>
    <lineage>
        <taxon>Eukaryota</taxon>
        <taxon>Metazoa</taxon>
        <taxon>Chordata</taxon>
        <taxon>Craniata</taxon>
        <taxon>Vertebrata</taxon>
        <taxon>Cyclostomata</taxon>
        <taxon>Hyperoartia</taxon>
        <taxon>Petromyzontiformes</taxon>
        <taxon>Petromyzontidae</taxon>
        <taxon>Petromyzon</taxon>
    </lineage>
</organism>
<evidence type="ECO:0000259" key="4">
    <source>
        <dbReference type="Pfam" id="PF24783"/>
    </source>
</evidence>
<dbReference type="PANTHER" id="PTHR12047">
    <property type="entry name" value="FANCONI ANEMIA GROUP A PROTEIN"/>
    <property type="match status" value="1"/>
</dbReference>
<evidence type="ECO:0000313" key="5">
    <source>
        <dbReference type="Proteomes" id="UP001318040"/>
    </source>
</evidence>
<dbReference type="InterPro" id="IPR055277">
    <property type="entry name" value="Fanconi_A_C"/>
</dbReference>
<feature type="domain" description="Fanconi anaemia group A protein C-terminal" evidence="1">
    <location>
        <begin position="1236"/>
        <end position="1443"/>
    </location>
</feature>
<dbReference type="PRINTS" id="PR00826">
    <property type="entry name" value="FANCONIAGENE"/>
</dbReference>
<proteinExistence type="predicted"/>